<reference evidence="7 8" key="1">
    <citation type="submission" date="2020-04" db="EMBL/GenBank/DDBJ databases">
        <title>Description of novel Gluconacetobacter.</title>
        <authorList>
            <person name="Sombolestani A."/>
        </authorList>
    </citation>
    <scope>NUCLEOTIDE SEQUENCE [LARGE SCALE GENOMIC DNA]</scope>
    <source>
        <strain evidence="7 8">LMG 27801</strain>
    </source>
</reference>
<evidence type="ECO:0000256" key="3">
    <source>
        <dbReference type="ARBA" id="ARBA00023237"/>
    </source>
</evidence>
<evidence type="ECO:0000256" key="2">
    <source>
        <dbReference type="ARBA" id="ARBA00022692"/>
    </source>
</evidence>
<dbReference type="Pfam" id="PF03865">
    <property type="entry name" value="ShlB"/>
    <property type="match status" value="1"/>
</dbReference>
<dbReference type="EMBL" id="JABEQD010000020">
    <property type="protein sequence ID" value="MBB2170276.1"/>
    <property type="molecule type" value="Genomic_DNA"/>
</dbReference>
<evidence type="ECO:0000259" key="5">
    <source>
        <dbReference type="Pfam" id="PF03865"/>
    </source>
</evidence>
<keyword evidence="8" id="KW-1185">Reference proteome</keyword>
<evidence type="ECO:0000256" key="1">
    <source>
        <dbReference type="ARBA" id="ARBA00022452"/>
    </source>
</evidence>
<evidence type="ECO:0000313" key="8">
    <source>
        <dbReference type="Proteomes" id="UP000559860"/>
    </source>
</evidence>
<dbReference type="InterPro" id="IPR051544">
    <property type="entry name" value="TPS_OM_transporter"/>
</dbReference>
<feature type="domain" description="Haemolysin activator HlyB C-terminal" evidence="5">
    <location>
        <begin position="220"/>
        <end position="530"/>
    </location>
</feature>
<keyword evidence="3" id="KW-0998">Cell outer membrane</keyword>
<dbReference type="Proteomes" id="UP000559860">
    <property type="component" value="Unassembled WGS sequence"/>
</dbReference>
<feature type="domain" description="Polypeptide-transport-associated ShlB-type" evidence="6">
    <location>
        <begin position="87"/>
        <end position="158"/>
    </location>
</feature>
<feature type="chain" id="PRO_5031506671" evidence="4">
    <location>
        <begin position="25"/>
        <end position="593"/>
    </location>
</feature>
<organism evidence="7 8">
    <name type="scientific">Gluconacetobacter aggeris</name>
    <dbReference type="NCBI Taxonomy" id="1286186"/>
    <lineage>
        <taxon>Bacteria</taxon>
        <taxon>Pseudomonadati</taxon>
        <taxon>Pseudomonadota</taxon>
        <taxon>Alphaproteobacteria</taxon>
        <taxon>Acetobacterales</taxon>
        <taxon>Acetobacteraceae</taxon>
        <taxon>Gluconacetobacter</taxon>
    </lineage>
</organism>
<gene>
    <name evidence="7" type="ORF">HLH36_18330</name>
</gene>
<dbReference type="GO" id="GO:0008320">
    <property type="term" value="F:protein transmembrane transporter activity"/>
    <property type="evidence" value="ECO:0007669"/>
    <property type="project" value="TreeGrafter"/>
</dbReference>
<proteinExistence type="predicted"/>
<dbReference type="Gene3D" id="3.10.20.310">
    <property type="entry name" value="membrane protein fhac"/>
    <property type="match status" value="1"/>
</dbReference>
<evidence type="ECO:0000313" key="7">
    <source>
        <dbReference type="EMBL" id="MBB2170276.1"/>
    </source>
</evidence>
<accession>A0A7W4NXV3</accession>
<name>A0A7W4NXV3_9PROT</name>
<dbReference type="GO" id="GO:0098046">
    <property type="term" value="C:type V protein secretion system complex"/>
    <property type="evidence" value="ECO:0007669"/>
    <property type="project" value="TreeGrafter"/>
</dbReference>
<feature type="signal peptide" evidence="4">
    <location>
        <begin position="1"/>
        <end position="24"/>
    </location>
</feature>
<dbReference type="Pfam" id="PF08479">
    <property type="entry name" value="POTRA_2"/>
    <property type="match status" value="1"/>
</dbReference>
<keyword evidence="1" id="KW-1134">Transmembrane beta strand</keyword>
<comment type="caution">
    <text evidence="7">The sequence shown here is derived from an EMBL/GenBank/DDBJ whole genome shotgun (WGS) entry which is preliminary data.</text>
</comment>
<sequence length="593" mass="63617">MRPSIFSGCALAVSVLLAPALAQAQAYNRLAPKQLPLAPTPIVPAPSGTQAPPLPPSGAVVIPVLKGLVFLPDIRALNRSGPPAGTTGIVHTGLPLLGREDFTRKLAAYLGKPLKISDLDAIAQETNAFYKKNGHPFVYVIVPPQNISSGTVQIVVTEYRLGAIKVTGNHWFSSALLRQNSGLVPGRPLNLAEVQAALDQLNDNPFRTVDSLFSPGTARGTTDVTLQTSDRLPLHVYASYDNAGVPMMGRSEWAVGGTWGNVAGLGQILSYQFTHSVSDLYSGHAISWSTPLPWHDRLQVFGSYAWEHPDYRSNGISFNEAGHSGQASLRYIHDLPALAVWPHTRLAQNIQIGYDFKTTNNTLEFGGTQIFASEAEVNQFPIVYNATMSDPYGQTTFQNQLVFSPGGLTGADRKSNARALVPGASNRYVYDTMTLTRTTWLPGGATWILQATGQVASANLMYSNQLGLGGLYMARGYATDTALGTEGVSVTNEVRAPAFSLTHIIAPNAPLYDTQQVGVFYDYGHVSQVHPIAQSINESDLSSIGLDLHSGVGRYASMTFNVGWRLHGLPPSRALNGFGNKGAFGNIAINVGY</sequence>
<dbReference type="GO" id="GO:0046819">
    <property type="term" value="P:protein secretion by the type V secretion system"/>
    <property type="evidence" value="ECO:0007669"/>
    <property type="project" value="TreeGrafter"/>
</dbReference>
<dbReference type="Gene3D" id="2.40.160.50">
    <property type="entry name" value="membrane protein fhac: a member of the omp85/tpsb transporter family"/>
    <property type="match status" value="1"/>
</dbReference>
<keyword evidence="2" id="KW-0812">Transmembrane</keyword>
<dbReference type="InterPro" id="IPR013686">
    <property type="entry name" value="Polypept-transport_assoc_ShlB"/>
</dbReference>
<dbReference type="PANTHER" id="PTHR34597:SF3">
    <property type="entry name" value="OUTER MEMBRANE TRANSPORTER CDIB"/>
    <property type="match status" value="1"/>
</dbReference>
<keyword evidence="4" id="KW-0732">Signal</keyword>
<evidence type="ECO:0000259" key="6">
    <source>
        <dbReference type="Pfam" id="PF08479"/>
    </source>
</evidence>
<dbReference type="PANTHER" id="PTHR34597">
    <property type="entry name" value="SLR1661 PROTEIN"/>
    <property type="match status" value="1"/>
</dbReference>
<dbReference type="AlphaFoldDB" id="A0A7W4NXV3"/>
<dbReference type="InterPro" id="IPR005565">
    <property type="entry name" value="Hemolysn_activator_HlyB_C"/>
</dbReference>
<dbReference type="RefSeq" id="WP_182987721.1">
    <property type="nucleotide sequence ID" value="NZ_JABEQD010000020.1"/>
</dbReference>
<evidence type="ECO:0000256" key="4">
    <source>
        <dbReference type="SAM" id="SignalP"/>
    </source>
</evidence>
<protein>
    <submittedName>
        <fullName evidence="7">ShlB/FhaC/HecB family hemolysin secretion/activation protein</fullName>
    </submittedName>
</protein>
<keyword evidence="1" id="KW-0472">Membrane</keyword>